<evidence type="ECO:0000256" key="3">
    <source>
        <dbReference type="RuleBase" id="RU003971"/>
    </source>
</evidence>
<dbReference type="GO" id="GO:0005739">
    <property type="term" value="C:mitochondrion"/>
    <property type="evidence" value="ECO:0007669"/>
    <property type="project" value="TreeGrafter"/>
</dbReference>
<organism evidence="8 9">
    <name type="scientific">Adineta ricciae</name>
    <name type="common">Rotifer</name>
    <dbReference type="NCBI Taxonomy" id="249248"/>
    <lineage>
        <taxon>Eukaryota</taxon>
        <taxon>Metazoa</taxon>
        <taxon>Spiralia</taxon>
        <taxon>Gnathifera</taxon>
        <taxon>Rotifera</taxon>
        <taxon>Eurotatoria</taxon>
        <taxon>Bdelloidea</taxon>
        <taxon>Adinetida</taxon>
        <taxon>Adinetidae</taxon>
        <taxon>Adineta</taxon>
    </lineage>
</organism>
<evidence type="ECO:0000256" key="1">
    <source>
        <dbReference type="ARBA" id="ARBA00006702"/>
    </source>
</evidence>
<dbReference type="AlphaFoldDB" id="A0A815IEK0"/>
<dbReference type="SUPFAM" id="SSF52129">
    <property type="entry name" value="Caspase-like"/>
    <property type="match status" value="1"/>
</dbReference>
<dbReference type="InterPro" id="IPR002138">
    <property type="entry name" value="Pept_C14_p10"/>
</dbReference>
<sequence length="903" mass="102308">MQSLSVYARLFARAISGTEVENILFNSLIRLSSSSSAHVTPSSHRLAITYPSSAIRRAVHLVTASSGYSSHDNDENECRMKTRQRNASSEQRSNIYGDDAFFVTKHRLGDFLGVADGVGGWREHGIDPSLFSSSLMDACKSLIDNKLLDLNPTTLKELLSKGYKQLLEDKQCIIGSSTACIVALHNEKRILHTANLGDSGFVVIRRNLIVHRSQEQQHYFNSPFQLAIHPTINDPRLIADSPDLASVTSFNVEENDIIVIGTDGLWDNLPDAAIVEEIRKLTEVTLDNLQRTAQRLAKRALENGHDPNFYSPFARSAKRSLGINICDMSNITKETINQCSIRLGSFNSATVDTLVYFFHHQDGCVQLTSATNNLKEKFENLLTVQENEDDNDTPWTRIELAVMLHFKTKYLEQNVTSNEVNQLKAKRKLSLGDELDLAYAFLLAQVNDRLSLNTHIKDLMFLMELQGDVCDLYDVYRRSSQDFSNFFCSILQCDYLSKKLALVDLIIRNFQSFIKRYEDFLITYDKFYKPIPENRNECTLLDEMMNTVDIQEDPSLGITIFPITSEKPKPPTLVPDTQSPQISKLLPTVQQPKPTPPSSSVASSSPPPTSNTPQTGLCVIINIQSFMKSAEITAKYRTGSDVDVENIRAVFKKSGFRVMICTHDFKKADVDKALEQFNDKDKYGQCDCFVMFIMSHGFLNSFLTTDQKIVNIRDIIKQYSDSSPTTIWAGKPRLFFIQACRSLSSWPEYLRCSSGQEVKQSDLSPSMLIAYSCSPAEASRRHAREGSIFVQILCVFLLYYGHSCEIQKILHETARFVSRRDVMANERLQEAIRQGKVAAQPGEITFIQKPEFLEANFNKSFRITKTCLNESFATWDIKDRIRFEYSKATWKEIQASFPAQYKI</sequence>
<protein>
    <submittedName>
        <fullName evidence="8">Uncharacterized protein</fullName>
    </submittedName>
</protein>
<dbReference type="PANTHER" id="PTHR12320">
    <property type="entry name" value="PROTEIN PHOSPHATASE 2C"/>
    <property type="match status" value="1"/>
</dbReference>
<dbReference type="InterPro" id="IPR036457">
    <property type="entry name" value="PPM-type-like_dom_sf"/>
</dbReference>
<dbReference type="SMART" id="SM00331">
    <property type="entry name" value="PP2C_SIG"/>
    <property type="match status" value="1"/>
</dbReference>
<accession>A0A815IEK0</accession>
<dbReference type="CDD" id="cd00143">
    <property type="entry name" value="PP2Cc"/>
    <property type="match status" value="1"/>
</dbReference>
<dbReference type="GO" id="GO:0004197">
    <property type="term" value="F:cysteine-type endopeptidase activity"/>
    <property type="evidence" value="ECO:0007669"/>
    <property type="project" value="InterPro"/>
</dbReference>
<dbReference type="PROSITE" id="PS50208">
    <property type="entry name" value="CASPASE_P20"/>
    <property type="match status" value="1"/>
</dbReference>
<evidence type="ECO:0000313" key="9">
    <source>
        <dbReference type="Proteomes" id="UP000663828"/>
    </source>
</evidence>
<dbReference type="SUPFAM" id="SSF81606">
    <property type="entry name" value="PP2C-like"/>
    <property type="match status" value="1"/>
</dbReference>
<feature type="domain" description="PPM-type phosphatase" evidence="7">
    <location>
        <begin position="84"/>
        <end position="343"/>
    </location>
</feature>
<dbReference type="InterPro" id="IPR001309">
    <property type="entry name" value="Pept_C14_p20"/>
</dbReference>
<dbReference type="SMART" id="SM00115">
    <property type="entry name" value="CASc"/>
    <property type="match status" value="1"/>
</dbReference>
<dbReference type="InterPro" id="IPR039123">
    <property type="entry name" value="PPTC7"/>
</dbReference>
<dbReference type="InterPro" id="IPR001932">
    <property type="entry name" value="PPM-type_phosphatase-like_dom"/>
</dbReference>
<dbReference type="InterPro" id="IPR029030">
    <property type="entry name" value="Caspase-like_dom_sf"/>
</dbReference>
<proteinExistence type="inferred from homology"/>
<evidence type="ECO:0000256" key="4">
    <source>
        <dbReference type="SAM" id="MobiDB-lite"/>
    </source>
</evidence>
<dbReference type="InterPro" id="IPR011600">
    <property type="entry name" value="Pept_C14_caspase"/>
</dbReference>
<evidence type="ECO:0000256" key="2">
    <source>
        <dbReference type="ARBA" id="ARBA00010134"/>
    </source>
</evidence>
<feature type="domain" description="Caspase family p10" evidence="5">
    <location>
        <begin position="757"/>
        <end position="818"/>
    </location>
</feature>
<dbReference type="PANTHER" id="PTHR12320:SF1">
    <property type="entry name" value="PROTEIN PHOSPHATASE PTC7 HOMOLOG"/>
    <property type="match status" value="1"/>
</dbReference>
<dbReference type="InterPro" id="IPR015917">
    <property type="entry name" value="Pept_C14A"/>
</dbReference>
<evidence type="ECO:0000259" key="7">
    <source>
        <dbReference type="PROSITE" id="PS51746"/>
    </source>
</evidence>
<dbReference type="Gene3D" id="3.60.40.10">
    <property type="entry name" value="PPM-type phosphatase domain"/>
    <property type="match status" value="1"/>
</dbReference>
<comment type="caution">
    <text evidence="8">The sequence shown here is derived from an EMBL/GenBank/DDBJ whole genome shotgun (WGS) entry which is preliminary data.</text>
</comment>
<reference evidence="8" key="1">
    <citation type="submission" date="2021-02" db="EMBL/GenBank/DDBJ databases">
        <authorList>
            <person name="Nowell W R."/>
        </authorList>
    </citation>
    <scope>NUCLEOTIDE SEQUENCE</scope>
</reference>
<dbReference type="EMBL" id="CAJNOR010003008">
    <property type="protein sequence ID" value="CAF1367102.1"/>
    <property type="molecule type" value="Genomic_DNA"/>
</dbReference>
<evidence type="ECO:0000313" key="8">
    <source>
        <dbReference type="EMBL" id="CAF1367102.1"/>
    </source>
</evidence>
<comment type="similarity">
    <text evidence="1">Belongs to the PP2C family.</text>
</comment>
<evidence type="ECO:0000259" key="6">
    <source>
        <dbReference type="PROSITE" id="PS50208"/>
    </source>
</evidence>
<evidence type="ECO:0000259" key="5">
    <source>
        <dbReference type="PROSITE" id="PS50207"/>
    </source>
</evidence>
<keyword evidence="9" id="KW-1185">Reference proteome</keyword>
<dbReference type="Gene3D" id="3.40.50.1460">
    <property type="match status" value="1"/>
</dbReference>
<dbReference type="GO" id="GO:0006508">
    <property type="term" value="P:proteolysis"/>
    <property type="evidence" value="ECO:0007669"/>
    <property type="project" value="InterPro"/>
</dbReference>
<dbReference type="Proteomes" id="UP000663828">
    <property type="component" value="Unassembled WGS sequence"/>
</dbReference>
<feature type="domain" description="Caspase family p20" evidence="6">
    <location>
        <begin position="614"/>
        <end position="744"/>
    </location>
</feature>
<name>A0A815IEK0_ADIRI</name>
<dbReference type="PRINTS" id="PR00376">
    <property type="entry name" value="IL1BCENZYME"/>
</dbReference>
<dbReference type="PROSITE" id="PS51746">
    <property type="entry name" value="PPM_2"/>
    <property type="match status" value="1"/>
</dbReference>
<dbReference type="Pfam" id="PF00656">
    <property type="entry name" value="Peptidase_C14"/>
    <property type="match status" value="1"/>
</dbReference>
<gene>
    <name evidence="8" type="ORF">XAT740_LOCUS32335</name>
</gene>
<dbReference type="Pfam" id="PF07228">
    <property type="entry name" value="SpoIIE"/>
    <property type="match status" value="1"/>
</dbReference>
<comment type="similarity">
    <text evidence="2 3">Belongs to the peptidase C14A family.</text>
</comment>
<feature type="region of interest" description="Disordered" evidence="4">
    <location>
        <begin position="587"/>
        <end position="613"/>
    </location>
</feature>
<dbReference type="PROSITE" id="PS50207">
    <property type="entry name" value="CASPASE_P10"/>
    <property type="match status" value="1"/>
</dbReference>
<dbReference type="SMART" id="SM00332">
    <property type="entry name" value="PP2Cc"/>
    <property type="match status" value="1"/>
</dbReference>
<dbReference type="GO" id="GO:0004722">
    <property type="term" value="F:protein serine/threonine phosphatase activity"/>
    <property type="evidence" value="ECO:0007669"/>
    <property type="project" value="TreeGrafter"/>
</dbReference>